<dbReference type="EMBL" id="BROH01000006">
    <property type="protein sequence ID" value="GKY88338.1"/>
    <property type="molecule type" value="Genomic_DNA"/>
</dbReference>
<evidence type="ECO:0000256" key="2">
    <source>
        <dbReference type="ARBA" id="ARBA00022475"/>
    </source>
</evidence>
<evidence type="ECO:0000256" key="1">
    <source>
        <dbReference type="ARBA" id="ARBA00004429"/>
    </source>
</evidence>
<feature type="transmembrane region" description="Helical" evidence="6">
    <location>
        <begin position="209"/>
        <end position="237"/>
    </location>
</feature>
<evidence type="ECO:0000313" key="8">
    <source>
        <dbReference type="Proteomes" id="UP001144205"/>
    </source>
</evidence>
<dbReference type="NCBIfam" id="TIGR00773">
    <property type="entry name" value="NhaA"/>
    <property type="match status" value="1"/>
</dbReference>
<comment type="caution">
    <text evidence="7">The sequence shown here is derived from an EMBL/GenBank/DDBJ whole genome shotgun (WGS) entry which is preliminary data.</text>
</comment>
<dbReference type="Gene3D" id="1.20.1530.10">
    <property type="entry name" value="Na+/H+ antiporter like domain"/>
    <property type="match status" value="1"/>
</dbReference>
<keyword evidence="6" id="KW-0915">Sodium</keyword>
<keyword evidence="6" id="KW-0813">Transport</keyword>
<evidence type="ECO:0000313" key="7">
    <source>
        <dbReference type="EMBL" id="GKY88338.1"/>
    </source>
</evidence>
<keyword evidence="3 6" id="KW-0812">Transmembrane</keyword>
<feature type="transmembrane region" description="Helical" evidence="6">
    <location>
        <begin position="288"/>
        <end position="312"/>
    </location>
</feature>
<organism evidence="7 8">
    <name type="scientific">Sinisalibacter aestuarii</name>
    <dbReference type="NCBI Taxonomy" id="2949426"/>
    <lineage>
        <taxon>Bacteria</taxon>
        <taxon>Pseudomonadati</taxon>
        <taxon>Pseudomonadota</taxon>
        <taxon>Alphaproteobacteria</taxon>
        <taxon>Rhodobacterales</taxon>
        <taxon>Roseobacteraceae</taxon>
        <taxon>Sinisalibacter</taxon>
    </lineage>
</organism>
<dbReference type="NCBIfam" id="NF007112">
    <property type="entry name" value="PRK09561.1"/>
    <property type="match status" value="1"/>
</dbReference>
<keyword evidence="6" id="KW-0050">Antiport</keyword>
<feature type="transmembrane region" description="Helical" evidence="6">
    <location>
        <begin position="324"/>
        <end position="347"/>
    </location>
</feature>
<dbReference type="HAMAP" id="MF_01844">
    <property type="entry name" value="NhaA"/>
    <property type="match status" value="1"/>
</dbReference>
<gene>
    <name evidence="6 7" type="primary">nhaA</name>
    <name evidence="7" type="ORF">STA1M1_22070</name>
</gene>
<comment type="similarity">
    <text evidence="6">Belongs to the NhaA Na(+)/H(+) (TC 2.A.33) antiporter family.</text>
</comment>
<dbReference type="PANTHER" id="PTHR30341:SF0">
    <property type="entry name" value="NA(+)_H(+) ANTIPORTER NHAA"/>
    <property type="match status" value="1"/>
</dbReference>
<keyword evidence="6" id="KW-0739">Sodium transport</keyword>
<feature type="transmembrane region" description="Helical" evidence="6">
    <location>
        <begin position="359"/>
        <end position="378"/>
    </location>
</feature>
<feature type="transmembrane region" description="Helical" evidence="6">
    <location>
        <begin position="59"/>
        <end position="79"/>
    </location>
</feature>
<comment type="catalytic activity">
    <reaction evidence="6">
        <text>Na(+)(in) + 2 H(+)(out) = Na(+)(out) + 2 H(+)(in)</text>
        <dbReference type="Rhea" id="RHEA:29251"/>
        <dbReference type="ChEBI" id="CHEBI:15378"/>
        <dbReference type="ChEBI" id="CHEBI:29101"/>
    </reaction>
</comment>
<evidence type="ECO:0000256" key="6">
    <source>
        <dbReference type="HAMAP-Rule" id="MF_01844"/>
    </source>
</evidence>
<comment type="function">
    <text evidence="6">Na(+)/H(+) antiporter that extrudes sodium in exchange for external protons.</text>
</comment>
<reference evidence="7" key="1">
    <citation type="journal article" date="2023" name="Int. J. Syst. Evol. Microbiol.">
        <title>Sinisalibacter aestuarii sp. nov., isolated from estuarine sediment of the Arakawa River.</title>
        <authorList>
            <person name="Arafat S.T."/>
            <person name="Hirano S."/>
            <person name="Sato A."/>
            <person name="Takeuchi K."/>
            <person name="Yasuda T."/>
            <person name="Terahara T."/>
            <person name="Hamada M."/>
            <person name="Kobayashi T."/>
        </authorList>
    </citation>
    <scope>NUCLEOTIDE SEQUENCE</scope>
    <source>
        <strain evidence="7">B-399</strain>
    </source>
</reference>
<dbReference type="InterPro" id="IPR004670">
    <property type="entry name" value="NhaA"/>
</dbReference>
<feature type="transmembrane region" description="Helical" evidence="6">
    <location>
        <begin position="126"/>
        <end position="145"/>
    </location>
</feature>
<keyword evidence="5 6" id="KW-0472">Membrane</keyword>
<evidence type="ECO:0000256" key="3">
    <source>
        <dbReference type="ARBA" id="ARBA00022692"/>
    </source>
</evidence>
<feature type="transmembrane region" description="Helical" evidence="6">
    <location>
        <begin position="257"/>
        <end position="276"/>
    </location>
</feature>
<protein>
    <recommendedName>
        <fullName evidence="6">Na(+)/H(+) antiporter NhaA</fullName>
    </recommendedName>
    <alternativeName>
        <fullName evidence="6">Sodium/proton antiporter NhaA</fullName>
    </alternativeName>
</protein>
<feature type="transmembrane region" description="Helical" evidence="6">
    <location>
        <begin position="12"/>
        <end position="34"/>
    </location>
</feature>
<comment type="subcellular location">
    <subcellularLocation>
        <location evidence="1">Cell inner membrane</location>
        <topology evidence="1">Multi-pass membrane protein</topology>
    </subcellularLocation>
    <subcellularLocation>
        <location evidence="6">Cell membrane</location>
        <topology evidence="6">Multi-pass membrane protein</topology>
    </subcellularLocation>
</comment>
<dbReference type="PANTHER" id="PTHR30341">
    <property type="entry name" value="SODIUM ION/PROTON ANTIPORTER NHAA-RELATED"/>
    <property type="match status" value="1"/>
</dbReference>
<dbReference type="NCBIfam" id="NF007111">
    <property type="entry name" value="PRK09560.1"/>
    <property type="match status" value="1"/>
</dbReference>
<keyword evidence="4 6" id="KW-1133">Transmembrane helix</keyword>
<accession>A0ABQ5LUP0</accession>
<dbReference type="InterPro" id="IPR023171">
    <property type="entry name" value="Na/H_antiporter_dom_sf"/>
</dbReference>
<dbReference type="Pfam" id="PF06965">
    <property type="entry name" value="Na_H_antiport_1"/>
    <property type="match status" value="1"/>
</dbReference>
<evidence type="ECO:0000256" key="4">
    <source>
        <dbReference type="ARBA" id="ARBA00022989"/>
    </source>
</evidence>
<proteinExistence type="inferred from homology"/>
<keyword evidence="2 6" id="KW-1003">Cell membrane</keyword>
<keyword evidence="6" id="KW-0406">Ion transport</keyword>
<feature type="transmembrane region" description="Helical" evidence="6">
    <location>
        <begin position="91"/>
        <end position="114"/>
    </location>
</feature>
<keyword evidence="8" id="KW-1185">Reference proteome</keyword>
<feature type="transmembrane region" description="Helical" evidence="6">
    <location>
        <begin position="154"/>
        <end position="175"/>
    </location>
</feature>
<dbReference type="Proteomes" id="UP001144205">
    <property type="component" value="Unassembled WGS sequence"/>
</dbReference>
<sequence length="395" mass="41241">MISKLERLFKHEAAGGVMLMAAAVAALIVANSAFAPLYDATLGSYLAITLNGEGLEKPLILWINDGLMAIFFFLIGLELKREMMEGKLKKLSDVALPGVAAIGGMAVPALIFAAMNWSSPETLPGWAIPAATDIAFALGLLALVGSRAPAALKVFLLTLAILDDLGAILIIALFYTAHLKPLYLLLALAPLAAMGWLNARGSHRKAPIVILGIVLWVLVLKSGVHATLAGVVTAFFVPLKDRWGASPLKSMEHGLEPWVAFFIVPVFAFANAGVALSGMTADAVTSPLTLGIVAGLVLGKQIGVFGATWLMVRSGLARLPDNVTWTHIYGLSALAGIGFTMSLFIGGLSYGDPALMNEVRLGVLAASAISAVIGYGVLMSVSRKTGDDAEAAPAE</sequence>
<dbReference type="RefSeq" id="WP_281842382.1">
    <property type="nucleotide sequence ID" value="NZ_BROH01000006.1"/>
</dbReference>
<feature type="transmembrane region" description="Helical" evidence="6">
    <location>
        <begin position="181"/>
        <end position="197"/>
    </location>
</feature>
<name>A0ABQ5LUP0_9RHOB</name>
<evidence type="ECO:0000256" key="5">
    <source>
        <dbReference type="ARBA" id="ARBA00023136"/>
    </source>
</evidence>